<dbReference type="STRING" id="1314773.A0A3N2Q4F7"/>
<dbReference type="Pfam" id="PF11312">
    <property type="entry name" value="Methyltransf_34"/>
    <property type="match status" value="1"/>
</dbReference>
<feature type="compositionally biased region" description="Polar residues" evidence="1">
    <location>
        <begin position="229"/>
        <end position="259"/>
    </location>
</feature>
<dbReference type="InterPro" id="IPR021463">
    <property type="entry name" value="Methyltransf_34"/>
</dbReference>
<evidence type="ECO:0000313" key="2">
    <source>
        <dbReference type="EMBL" id="ROT41538.1"/>
    </source>
</evidence>
<gene>
    <name evidence="2" type="ORF">SODALDRAFT_377199</name>
</gene>
<organism evidence="2 3">
    <name type="scientific">Sodiomyces alkalinus (strain CBS 110278 / VKM F-3762 / F11)</name>
    <name type="common">Alkaliphilic filamentous fungus</name>
    <dbReference type="NCBI Taxonomy" id="1314773"/>
    <lineage>
        <taxon>Eukaryota</taxon>
        <taxon>Fungi</taxon>
        <taxon>Dikarya</taxon>
        <taxon>Ascomycota</taxon>
        <taxon>Pezizomycotina</taxon>
        <taxon>Sordariomycetes</taxon>
        <taxon>Hypocreomycetidae</taxon>
        <taxon>Glomerellales</taxon>
        <taxon>Plectosphaerellaceae</taxon>
        <taxon>Sodiomyces</taxon>
    </lineage>
</organism>
<sequence>MEDRHDRAGNRLCSLTIEATRSNGNPMAALFDDCVNYLPWSGLACFPNGFINTTQARHVQAAIYIIYDGMSSRIIRANIRFISYILLREPISLKYRVDVGPTNPACVSCRLRLRRNDDVNQGGDGSRLIRFCPSFSDELYSTQVTLYFRLRFTNSFETDSSDVSLNDNLEVFRFITIIYDNSMALLESLISPGSDIQSLRTRKIKRSSFILPCVPESVSVASINTVKSTMTQKPSTVKPSRVSQKSSNKGSQPTVNGRATRTHPPPSKPQGPETTNSQAAFSSLPVPLQQRILDEFQRSFGDLFQPAAPDGSPTLTTLLQEIKAALFNRDFAAAFQNARPALLEAYAARWSPTRALGYASVLVGLAGHLDGILLPGLPPPEAVDGIGGDTSTANAHNTRILKVLSIGGGAAEISALAAFLAHQNTLSQARTFSGTITLLDSAPWSPAIAKLHDAMTTPPPLSKYASAAVRAANTPLILPGQLSSTFVHADVLAMTREELASRLDGPSLVTLFFTLNELFTAGGIGKTTAFLLNLTAVIPVGSLLLVVDSPGSYSEAVVGKESKRYPMHWLLDHALLKRGRLAQDDTISDGGCTWEKVEENESVWFRLSDSLRYPIQLENMRYQMHLYRATKQL</sequence>
<dbReference type="GeneID" id="39583368"/>
<keyword evidence="3" id="KW-1185">Reference proteome</keyword>
<proteinExistence type="predicted"/>
<reference evidence="2 3" key="1">
    <citation type="journal article" date="2018" name="Mol. Ecol.">
        <title>The obligate alkalophilic soda-lake fungus Sodiomyces alkalinus has shifted to a protein diet.</title>
        <authorList>
            <person name="Grum-Grzhimaylo A.A."/>
            <person name="Falkoski D.L."/>
            <person name="van den Heuvel J."/>
            <person name="Valero-Jimenez C.A."/>
            <person name="Min B."/>
            <person name="Choi I.G."/>
            <person name="Lipzen A."/>
            <person name="Daum C.G."/>
            <person name="Aanen D.K."/>
            <person name="Tsang A."/>
            <person name="Henrissat B."/>
            <person name="Bilanenko E.N."/>
            <person name="de Vries R.P."/>
            <person name="van Kan J.A.L."/>
            <person name="Grigoriev I.V."/>
            <person name="Debets A.J.M."/>
        </authorList>
    </citation>
    <scope>NUCLEOTIDE SEQUENCE [LARGE SCALE GENOMIC DNA]</scope>
    <source>
        <strain evidence="2 3">F11</strain>
    </source>
</reference>
<dbReference type="OrthoDB" id="6419443at2759"/>
<name>A0A3N2Q4F7_SODAK</name>
<protein>
    <submittedName>
        <fullName evidence="2">Uncharacterized protein</fullName>
    </submittedName>
</protein>
<evidence type="ECO:0000313" key="3">
    <source>
        <dbReference type="Proteomes" id="UP000272025"/>
    </source>
</evidence>
<dbReference type="RefSeq" id="XP_028469344.1">
    <property type="nucleotide sequence ID" value="XM_028614891.1"/>
</dbReference>
<evidence type="ECO:0000256" key="1">
    <source>
        <dbReference type="SAM" id="MobiDB-lite"/>
    </source>
</evidence>
<dbReference type="AlphaFoldDB" id="A0A3N2Q4F7"/>
<feature type="region of interest" description="Disordered" evidence="1">
    <location>
        <begin position="229"/>
        <end position="278"/>
    </location>
</feature>
<dbReference type="EMBL" id="ML119052">
    <property type="protein sequence ID" value="ROT41538.1"/>
    <property type="molecule type" value="Genomic_DNA"/>
</dbReference>
<dbReference type="Proteomes" id="UP000272025">
    <property type="component" value="Unassembled WGS sequence"/>
</dbReference>
<accession>A0A3N2Q4F7</accession>